<feature type="compositionally biased region" description="Basic residues" evidence="1">
    <location>
        <begin position="432"/>
        <end position="441"/>
    </location>
</feature>
<keyword evidence="4" id="KW-1185">Reference proteome</keyword>
<feature type="compositionally biased region" description="Basic residues" evidence="1">
    <location>
        <begin position="479"/>
        <end position="496"/>
    </location>
</feature>
<feature type="region of interest" description="Disordered" evidence="1">
    <location>
        <begin position="420"/>
        <end position="547"/>
    </location>
</feature>
<feature type="compositionally biased region" description="Low complexity" evidence="1">
    <location>
        <begin position="291"/>
        <end position="322"/>
    </location>
</feature>
<name>A0AAV4F3F9_9GAST</name>
<evidence type="ECO:0000313" key="4">
    <source>
        <dbReference type="Proteomes" id="UP000762676"/>
    </source>
</evidence>
<evidence type="ECO:0000313" key="3">
    <source>
        <dbReference type="EMBL" id="GFR67897.1"/>
    </source>
</evidence>
<dbReference type="InterPro" id="IPR031885">
    <property type="entry name" value="DUF4764"/>
</dbReference>
<dbReference type="PANTHER" id="PTHR16116:SF5">
    <property type="entry name" value="ZINC FINGER PROTEIN 839"/>
    <property type="match status" value="1"/>
</dbReference>
<organism evidence="3 4">
    <name type="scientific">Elysia marginata</name>
    <dbReference type="NCBI Taxonomy" id="1093978"/>
    <lineage>
        <taxon>Eukaryota</taxon>
        <taxon>Metazoa</taxon>
        <taxon>Spiralia</taxon>
        <taxon>Lophotrochozoa</taxon>
        <taxon>Mollusca</taxon>
        <taxon>Gastropoda</taxon>
        <taxon>Heterobranchia</taxon>
        <taxon>Euthyneura</taxon>
        <taxon>Panpulmonata</taxon>
        <taxon>Sacoglossa</taxon>
        <taxon>Placobranchoidea</taxon>
        <taxon>Plakobranchidae</taxon>
        <taxon>Elysia</taxon>
    </lineage>
</organism>
<dbReference type="PANTHER" id="PTHR16116">
    <property type="entry name" value="ZINC FINGER PROTEIN 839"/>
    <property type="match status" value="1"/>
</dbReference>
<gene>
    <name evidence="3" type="ORF">ElyMa_000262500</name>
</gene>
<evidence type="ECO:0000256" key="1">
    <source>
        <dbReference type="SAM" id="MobiDB-lite"/>
    </source>
</evidence>
<reference evidence="3 4" key="1">
    <citation type="journal article" date="2021" name="Elife">
        <title>Chloroplast acquisition without the gene transfer in kleptoplastic sea slugs, Plakobranchus ocellatus.</title>
        <authorList>
            <person name="Maeda T."/>
            <person name="Takahashi S."/>
            <person name="Yoshida T."/>
            <person name="Shimamura S."/>
            <person name="Takaki Y."/>
            <person name="Nagai Y."/>
            <person name="Toyoda A."/>
            <person name="Suzuki Y."/>
            <person name="Arimoto A."/>
            <person name="Ishii H."/>
            <person name="Satoh N."/>
            <person name="Nishiyama T."/>
            <person name="Hasebe M."/>
            <person name="Maruyama T."/>
            <person name="Minagawa J."/>
            <person name="Obokata J."/>
            <person name="Shigenobu S."/>
        </authorList>
    </citation>
    <scope>NUCLEOTIDE SEQUENCE [LARGE SCALE GENOMIC DNA]</scope>
</reference>
<feature type="compositionally biased region" description="Polar residues" evidence="1">
    <location>
        <begin position="421"/>
        <end position="430"/>
    </location>
</feature>
<accession>A0AAV4F3F9</accession>
<feature type="region of interest" description="Disordered" evidence="1">
    <location>
        <begin position="1"/>
        <end position="43"/>
    </location>
</feature>
<evidence type="ECO:0000259" key="2">
    <source>
        <dbReference type="Pfam" id="PF15961"/>
    </source>
</evidence>
<feature type="compositionally biased region" description="Polar residues" evidence="1">
    <location>
        <begin position="323"/>
        <end position="337"/>
    </location>
</feature>
<dbReference type="Proteomes" id="UP000762676">
    <property type="component" value="Unassembled WGS sequence"/>
</dbReference>
<feature type="compositionally biased region" description="Basic and acidic residues" evidence="1">
    <location>
        <begin position="498"/>
        <end position="509"/>
    </location>
</feature>
<proteinExistence type="predicted"/>
<feature type="region of interest" description="Disordered" evidence="1">
    <location>
        <begin position="285"/>
        <end position="337"/>
    </location>
</feature>
<dbReference type="EMBL" id="BMAT01000538">
    <property type="protein sequence ID" value="GFR67897.1"/>
    <property type="molecule type" value="Genomic_DNA"/>
</dbReference>
<feature type="compositionally biased region" description="Polar residues" evidence="1">
    <location>
        <begin position="1"/>
        <end position="16"/>
    </location>
</feature>
<protein>
    <submittedName>
        <fullName evidence="3">Zinc finger protein 839-like</fullName>
    </submittedName>
</protein>
<dbReference type="AlphaFoldDB" id="A0AAV4F3F9"/>
<feature type="domain" description="DUF4764" evidence="2">
    <location>
        <begin position="472"/>
        <end position="535"/>
    </location>
</feature>
<feature type="compositionally biased region" description="Basic and acidic residues" evidence="1">
    <location>
        <begin position="458"/>
        <end position="478"/>
    </location>
</feature>
<feature type="compositionally biased region" description="Basic and acidic residues" evidence="1">
    <location>
        <begin position="523"/>
        <end position="537"/>
    </location>
</feature>
<comment type="caution">
    <text evidence="3">The sequence shown here is derived from an EMBL/GenBank/DDBJ whole genome shotgun (WGS) entry which is preliminary data.</text>
</comment>
<dbReference type="InterPro" id="IPR039946">
    <property type="entry name" value="ZN839"/>
</dbReference>
<sequence length="561" mass="61179">MAESINQDPNRRNSLTGVEAESIPNGSSIDVPSGEQADSDEVHEEVLQHFRQALADANTFGSSSLSYSVDGEEPQVCDTGQEAQNGDIGVTEVEGVESDIVTNSESILQHSSEVIFTNGGQETMLTNGSSEVLDMEANGNYSVETISEGHVISIPSDMITDSAIITESAEDHTHNSMEISEDSGVELLQERSHQQLGLVEQAETTDYVQHPAEINTLEPDSSTRHEVMQSDTFPQAHHAITLSAPSGISMTPEVLQSVLEQVQAQHLVQQQGQSVDAQPLQIKEEPTTDATPISTSSPVSFTVVTPSQSTATSSGSAPTSGQNATSVSAPPLGSSQNPIRIIQQGNRYTPMQQLSTEQLQQIMQVVQQQHVNKNTQDTGGAIIFNPQTNTRIMYRVIYPSELHKSQAPGGHTTYQLVRPATATQEQQTGIPHQKRPYRRRKDMAATPVSTSVGAGGEQEEKDKLGGDGPELSKEEKEERKKHRPRTRSGRVSKPPKHMVQDYKHIHVLDWDEDYDDSDGGYSDFKHSDEEGKVKQEGTEDEQLPKSPDLFSGKSTCVFCVI</sequence>
<dbReference type="Pfam" id="PF15961">
    <property type="entry name" value="DUF4764"/>
    <property type="match status" value="1"/>
</dbReference>